<dbReference type="GO" id="GO:0000027">
    <property type="term" value="P:ribosomal large subunit assembly"/>
    <property type="evidence" value="ECO:0007669"/>
    <property type="project" value="TreeGrafter"/>
</dbReference>
<evidence type="ECO:0000256" key="5">
    <source>
        <dbReference type="ARBA" id="ARBA00022722"/>
    </source>
</evidence>
<evidence type="ECO:0000256" key="4">
    <source>
        <dbReference type="ARBA" id="ARBA00022552"/>
    </source>
</evidence>
<keyword evidence="6" id="KW-0378">Hydrolase</keyword>
<keyword evidence="8" id="KW-0539">Nucleus</keyword>
<comment type="subcellular location">
    <subcellularLocation>
        <location evidence="1">Nucleus</location>
    </subcellularLocation>
</comment>
<protein>
    <recommendedName>
        <fullName evidence="3">RNA exonuclease 4</fullName>
    </recommendedName>
</protein>
<keyword evidence="13" id="KW-1185">Reference proteome</keyword>
<keyword evidence="7 12" id="KW-0269">Exonuclease</keyword>
<evidence type="ECO:0000256" key="1">
    <source>
        <dbReference type="ARBA" id="ARBA00004123"/>
    </source>
</evidence>
<organism evidence="12 13">
    <name type="scientific">Emydomyces testavorans</name>
    <dbReference type="NCBI Taxonomy" id="2070801"/>
    <lineage>
        <taxon>Eukaryota</taxon>
        <taxon>Fungi</taxon>
        <taxon>Dikarya</taxon>
        <taxon>Ascomycota</taxon>
        <taxon>Pezizomycotina</taxon>
        <taxon>Eurotiomycetes</taxon>
        <taxon>Eurotiomycetidae</taxon>
        <taxon>Onygenales</taxon>
        <taxon>Nannizziopsiaceae</taxon>
        <taxon>Emydomyces</taxon>
    </lineage>
</organism>
<name>A0AAF0IKE4_9EURO</name>
<accession>A0AAF0IKE4</accession>
<dbReference type="GO" id="GO:0006364">
    <property type="term" value="P:rRNA processing"/>
    <property type="evidence" value="ECO:0007669"/>
    <property type="project" value="UniProtKB-KW"/>
</dbReference>
<dbReference type="InterPro" id="IPR047021">
    <property type="entry name" value="REXO1/3/4-like"/>
</dbReference>
<comment type="function">
    <text evidence="9">Exoribonuclease involved in ribosome biosynthesis. Involved in the processing of ITS1, the internal transcribed spacer localized between the 18S and 5.8S rRNAs.</text>
</comment>
<dbReference type="PANTHER" id="PTHR12801">
    <property type="entry name" value="RNA EXONUCLEASE REXO1 / RECO3 FAMILY MEMBER-RELATED"/>
    <property type="match status" value="1"/>
</dbReference>
<dbReference type="InterPro" id="IPR012337">
    <property type="entry name" value="RNaseH-like_sf"/>
</dbReference>
<dbReference type="Proteomes" id="UP001219355">
    <property type="component" value="Chromosome 2"/>
</dbReference>
<reference evidence="12" key="1">
    <citation type="submission" date="2023-03" db="EMBL/GenBank/DDBJ databases">
        <title>Emydomyces testavorans Genome Sequence.</title>
        <authorList>
            <person name="Hoyer L."/>
        </authorList>
    </citation>
    <scope>NUCLEOTIDE SEQUENCE</scope>
    <source>
        <strain evidence="12">16-2883</strain>
    </source>
</reference>
<feature type="domain" description="Exonuclease" evidence="11">
    <location>
        <begin position="119"/>
        <end position="281"/>
    </location>
</feature>
<evidence type="ECO:0000256" key="10">
    <source>
        <dbReference type="SAM" id="MobiDB-lite"/>
    </source>
</evidence>
<dbReference type="GO" id="GO:0005634">
    <property type="term" value="C:nucleus"/>
    <property type="evidence" value="ECO:0007669"/>
    <property type="project" value="UniProtKB-SubCell"/>
</dbReference>
<evidence type="ECO:0000256" key="3">
    <source>
        <dbReference type="ARBA" id="ARBA00016937"/>
    </source>
</evidence>
<feature type="compositionally biased region" description="Basic residues" evidence="10">
    <location>
        <begin position="41"/>
        <end position="50"/>
    </location>
</feature>
<dbReference type="SMART" id="SM00479">
    <property type="entry name" value="EXOIII"/>
    <property type="match status" value="1"/>
</dbReference>
<evidence type="ECO:0000256" key="8">
    <source>
        <dbReference type="ARBA" id="ARBA00023242"/>
    </source>
</evidence>
<proteinExistence type="inferred from homology"/>
<dbReference type="InterPro" id="IPR013520">
    <property type="entry name" value="Ribonucl_H"/>
</dbReference>
<dbReference type="Pfam" id="PF00929">
    <property type="entry name" value="RNase_T"/>
    <property type="match status" value="1"/>
</dbReference>
<evidence type="ECO:0000313" key="13">
    <source>
        <dbReference type="Proteomes" id="UP001219355"/>
    </source>
</evidence>
<dbReference type="CDD" id="cd06144">
    <property type="entry name" value="REX4_like"/>
    <property type="match status" value="1"/>
</dbReference>
<dbReference type="GO" id="GO:0003676">
    <property type="term" value="F:nucleic acid binding"/>
    <property type="evidence" value="ECO:0007669"/>
    <property type="project" value="InterPro"/>
</dbReference>
<feature type="compositionally biased region" description="Basic and acidic residues" evidence="10">
    <location>
        <begin position="28"/>
        <end position="40"/>
    </location>
</feature>
<dbReference type="InterPro" id="IPR036397">
    <property type="entry name" value="RNaseH_sf"/>
</dbReference>
<feature type="compositionally biased region" description="Basic residues" evidence="10">
    <location>
        <begin position="294"/>
        <end position="313"/>
    </location>
</feature>
<dbReference type="InterPro" id="IPR037431">
    <property type="entry name" value="REX4_DEDDh_dom"/>
</dbReference>
<dbReference type="FunFam" id="3.30.420.10:FF:000007">
    <property type="entry name" value="Interferon-stimulated exonuclease gene 20"/>
    <property type="match status" value="1"/>
</dbReference>
<dbReference type="GO" id="GO:0008408">
    <property type="term" value="F:3'-5' exonuclease activity"/>
    <property type="evidence" value="ECO:0007669"/>
    <property type="project" value="InterPro"/>
</dbReference>
<dbReference type="AlphaFoldDB" id="A0AAF0IKE4"/>
<keyword evidence="5" id="KW-0540">Nuclease</keyword>
<sequence length="313" mass="35059">MDFKDLSGNWKKLRATLKKNIFSAFAKHSPDDGVRQDGGNRRKRSPPLHHVHAKQVFEKREPPSKKRKLSSPITTDVADGIETFAVDIGGKPSPRKPNLKDVNRERVNEGHSPTFTLGKFVAIDCEMVGVGPNPDRDSALARVSLVNYNGDQVYDSFVKPKQRVTDWRTPYSGITPAKLKNARTFEVVQADVAGLLHGRILVGHAVNNDLKVLHLHHPRRDTRDTSYHPPYQKLAGGRKPKLKVLASNFLGLNIQGGAHSSVVDARATMLLYQRDRDAFEREHAKRFPACVQHRGNKRGGHGTAKRGKPRKRH</sequence>
<comment type="similarity">
    <text evidence="2">Belongs to the REXO4 family.</text>
</comment>
<dbReference type="PANTHER" id="PTHR12801:SF45">
    <property type="entry name" value="RNA EXONUCLEASE 4"/>
    <property type="match status" value="1"/>
</dbReference>
<dbReference type="EMBL" id="CP120628">
    <property type="protein sequence ID" value="WEW57779.1"/>
    <property type="molecule type" value="Genomic_DNA"/>
</dbReference>
<evidence type="ECO:0000256" key="7">
    <source>
        <dbReference type="ARBA" id="ARBA00022839"/>
    </source>
</evidence>
<evidence type="ECO:0000256" key="2">
    <source>
        <dbReference type="ARBA" id="ARBA00010489"/>
    </source>
</evidence>
<evidence type="ECO:0000259" key="11">
    <source>
        <dbReference type="SMART" id="SM00479"/>
    </source>
</evidence>
<evidence type="ECO:0000256" key="6">
    <source>
        <dbReference type="ARBA" id="ARBA00022801"/>
    </source>
</evidence>
<dbReference type="SUPFAM" id="SSF53098">
    <property type="entry name" value="Ribonuclease H-like"/>
    <property type="match status" value="1"/>
</dbReference>
<feature type="region of interest" description="Disordered" evidence="10">
    <location>
        <begin position="292"/>
        <end position="313"/>
    </location>
</feature>
<feature type="region of interest" description="Disordered" evidence="10">
    <location>
        <begin position="28"/>
        <end position="50"/>
    </location>
</feature>
<evidence type="ECO:0000256" key="9">
    <source>
        <dbReference type="ARBA" id="ARBA00025599"/>
    </source>
</evidence>
<gene>
    <name evidence="12" type="primary">REX4</name>
    <name evidence="12" type="ORF">PRK78_003246</name>
</gene>
<dbReference type="Gene3D" id="3.30.420.10">
    <property type="entry name" value="Ribonuclease H-like superfamily/Ribonuclease H"/>
    <property type="match status" value="1"/>
</dbReference>
<evidence type="ECO:0000313" key="12">
    <source>
        <dbReference type="EMBL" id="WEW57779.1"/>
    </source>
</evidence>
<keyword evidence="4" id="KW-0698">rRNA processing</keyword>